<name>A0A4U0VQ57_9PEZI</name>
<dbReference type="GO" id="GO:0005634">
    <property type="term" value="C:nucleus"/>
    <property type="evidence" value="ECO:0007669"/>
    <property type="project" value="UniProtKB-SubCell"/>
</dbReference>
<dbReference type="PANTHER" id="PTHR47959">
    <property type="entry name" value="ATP-DEPENDENT RNA HELICASE RHLE-RELATED"/>
    <property type="match status" value="1"/>
</dbReference>
<dbReference type="InterPro" id="IPR014014">
    <property type="entry name" value="RNA_helicase_DEAD_Q_motif"/>
</dbReference>
<dbReference type="InterPro" id="IPR050079">
    <property type="entry name" value="DEAD_box_RNA_helicase"/>
</dbReference>
<protein>
    <recommendedName>
        <fullName evidence="3">RNA helicase</fullName>
        <ecNumber evidence="3">3.6.4.13</ecNumber>
    </recommendedName>
</protein>
<keyword evidence="5" id="KW-0547">Nucleotide-binding</keyword>
<comment type="subcellular location">
    <subcellularLocation>
        <location evidence="2">Nucleus</location>
    </subcellularLocation>
</comment>
<dbReference type="GO" id="GO:0003724">
    <property type="term" value="F:RNA helicase activity"/>
    <property type="evidence" value="ECO:0007669"/>
    <property type="project" value="UniProtKB-EC"/>
</dbReference>
<feature type="region of interest" description="Disordered" evidence="13">
    <location>
        <begin position="1"/>
        <end position="24"/>
    </location>
</feature>
<evidence type="ECO:0000256" key="7">
    <source>
        <dbReference type="ARBA" id="ARBA00022806"/>
    </source>
</evidence>
<dbReference type="GO" id="GO:0005829">
    <property type="term" value="C:cytosol"/>
    <property type="evidence" value="ECO:0007669"/>
    <property type="project" value="TreeGrafter"/>
</dbReference>
<dbReference type="Proteomes" id="UP000308768">
    <property type="component" value="Unassembled WGS sequence"/>
</dbReference>
<dbReference type="EMBL" id="NAJN01002532">
    <property type="protein sequence ID" value="TKA51473.1"/>
    <property type="molecule type" value="Genomic_DNA"/>
</dbReference>
<keyword evidence="7 15" id="KW-0347">Helicase</keyword>
<dbReference type="GO" id="GO:0016787">
    <property type="term" value="F:hydrolase activity"/>
    <property type="evidence" value="ECO:0007669"/>
    <property type="project" value="UniProtKB-KW"/>
</dbReference>
<dbReference type="GO" id="GO:0010467">
    <property type="term" value="P:gene expression"/>
    <property type="evidence" value="ECO:0007669"/>
    <property type="project" value="UniProtKB-ARBA"/>
</dbReference>
<dbReference type="OrthoDB" id="1191041at2759"/>
<dbReference type="PANTHER" id="PTHR47959:SF21">
    <property type="entry name" value="DEAD-BOX HELICASE 56"/>
    <property type="match status" value="1"/>
</dbReference>
<feature type="non-terminal residue" evidence="15">
    <location>
        <position position="100"/>
    </location>
</feature>
<keyword evidence="4" id="KW-0690">Ribosome biogenesis</keyword>
<dbReference type="AlphaFoldDB" id="A0A4U0VQ57"/>
<comment type="function">
    <text evidence="1">ATP-binding RNA helicase involved in the biogenesis of 60S ribosomal subunits and is required for the normal formation of 25S and 5.8S rRNAs.</text>
</comment>
<evidence type="ECO:0000256" key="4">
    <source>
        <dbReference type="ARBA" id="ARBA00022517"/>
    </source>
</evidence>
<evidence type="ECO:0000256" key="3">
    <source>
        <dbReference type="ARBA" id="ARBA00012552"/>
    </source>
</evidence>
<dbReference type="GO" id="GO:0042254">
    <property type="term" value="P:ribosome biogenesis"/>
    <property type="evidence" value="ECO:0007669"/>
    <property type="project" value="UniProtKB-KW"/>
</dbReference>
<dbReference type="Gene3D" id="3.40.50.300">
    <property type="entry name" value="P-loop containing nucleotide triphosphate hydrolases"/>
    <property type="match status" value="1"/>
</dbReference>
<proteinExistence type="predicted"/>
<sequence length="100" mass="10694">MPSTKRKLNKDDVPEEVASSASVAKPSNFQDLGLDARILQGIAREKFSTPTPVQGKAIPLALEGKDVLARSKTGSGKTAAYVLPILQSVLKRKADPNHTK</sequence>
<evidence type="ECO:0000259" key="14">
    <source>
        <dbReference type="PROSITE" id="PS51195"/>
    </source>
</evidence>
<comment type="catalytic activity">
    <reaction evidence="11">
        <text>ATP + H2O = ADP + phosphate + H(+)</text>
        <dbReference type="Rhea" id="RHEA:13065"/>
        <dbReference type="ChEBI" id="CHEBI:15377"/>
        <dbReference type="ChEBI" id="CHEBI:15378"/>
        <dbReference type="ChEBI" id="CHEBI:30616"/>
        <dbReference type="ChEBI" id="CHEBI:43474"/>
        <dbReference type="ChEBI" id="CHEBI:456216"/>
        <dbReference type="EC" id="3.6.4.13"/>
    </reaction>
</comment>
<evidence type="ECO:0000256" key="10">
    <source>
        <dbReference type="ARBA" id="ARBA00023242"/>
    </source>
</evidence>
<evidence type="ECO:0000256" key="8">
    <source>
        <dbReference type="ARBA" id="ARBA00022840"/>
    </source>
</evidence>
<keyword evidence="6" id="KW-0378">Hydrolase</keyword>
<feature type="short sequence motif" description="Q motif" evidence="12">
    <location>
        <begin position="27"/>
        <end position="55"/>
    </location>
</feature>
<dbReference type="STRING" id="331657.A0A4U0VQ57"/>
<comment type="caution">
    <text evidence="15">The sequence shown here is derived from an EMBL/GenBank/DDBJ whole genome shotgun (WGS) entry which is preliminary data.</text>
</comment>
<dbReference type="SUPFAM" id="SSF52540">
    <property type="entry name" value="P-loop containing nucleoside triphosphate hydrolases"/>
    <property type="match status" value="1"/>
</dbReference>
<keyword evidence="16" id="KW-1185">Reference proteome</keyword>
<keyword evidence="8" id="KW-0067">ATP-binding</keyword>
<dbReference type="GO" id="GO:0003723">
    <property type="term" value="F:RNA binding"/>
    <property type="evidence" value="ECO:0007669"/>
    <property type="project" value="UniProtKB-KW"/>
</dbReference>
<dbReference type="EC" id="3.6.4.13" evidence="3"/>
<evidence type="ECO:0000256" key="5">
    <source>
        <dbReference type="ARBA" id="ARBA00022741"/>
    </source>
</evidence>
<keyword evidence="9" id="KW-0694">RNA-binding</keyword>
<reference evidence="15 16" key="1">
    <citation type="submission" date="2017-03" db="EMBL/GenBank/DDBJ databases">
        <title>Genomes of endolithic fungi from Antarctica.</title>
        <authorList>
            <person name="Coleine C."/>
            <person name="Masonjones S."/>
            <person name="Stajich J.E."/>
        </authorList>
    </citation>
    <scope>NUCLEOTIDE SEQUENCE [LARGE SCALE GENOMIC DNA]</scope>
    <source>
        <strain evidence="15 16">CCFEE 5187</strain>
    </source>
</reference>
<dbReference type="InterPro" id="IPR027417">
    <property type="entry name" value="P-loop_NTPase"/>
</dbReference>
<evidence type="ECO:0000256" key="6">
    <source>
        <dbReference type="ARBA" id="ARBA00022801"/>
    </source>
</evidence>
<evidence type="ECO:0000256" key="13">
    <source>
        <dbReference type="SAM" id="MobiDB-lite"/>
    </source>
</evidence>
<organism evidence="15 16">
    <name type="scientific">Cryomyces minteri</name>
    <dbReference type="NCBI Taxonomy" id="331657"/>
    <lineage>
        <taxon>Eukaryota</taxon>
        <taxon>Fungi</taxon>
        <taxon>Dikarya</taxon>
        <taxon>Ascomycota</taxon>
        <taxon>Pezizomycotina</taxon>
        <taxon>Dothideomycetes</taxon>
        <taxon>Dothideomycetes incertae sedis</taxon>
        <taxon>Cryomyces</taxon>
    </lineage>
</organism>
<dbReference type="InterPro" id="IPR011545">
    <property type="entry name" value="DEAD/DEAH_box_helicase_dom"/>
</dbReference>
<evidence type="ECO:0000256" key="1">
    <source>
        <dbReference type="ARBA" id="ARBA00003706"/>
    </source>
</evidence>
<evidence type="ECO:0000256" key="9">
    <source>
        <dbReference type="ARBA" id="ARBA00022884"/>
    </source>
</evidence>
<evidence type="ECO:0000256" key="2">
    <source>
        <dbReference type="ARBA" id="ARBA00004123"/>
    </source>
</evidence>
<evidence type="ECO:0000313" key="15">
    <source>
        <dbReference type="EMBL" id="TKA51473.1"/>
    </source>
</evidence>
<dbReference type="Pfam" id="PF00270">
    <property type="entry name" value="DEAD"/>
    <property type="match status" value="1"/>
</dbReference>
<feature type="domain" description="DEAD-box RNA helicase Q" evidence="14">
    <location>
        <begin position="27"/>
        <end position="55"/>
    </location>
</feature>
<evidence type="ECO:0000313" key="16">
    <source>
        <dbReference type="Proteomes" id="UP000308768"/>
    </source>
</evidence>
<dbReference type="PROSITE" id="PS51195">
    <property type="entry name" value="Q_MOTIF"/>
    <property type="match status" value="1"/>
</dbReference>
<gene>
    <name evidence="15" type="ORF">B0A49_11858</name>
</gene>
<keyword evidence="10" id="KW-0539">Nucleus</keyword>
<dbReference type="GO" id="GO:0005524">
    <property type="term" value="F:ATP binding"/>
    <property type="evidence" value="ECO:0007669"/>
    <property type="project" value="UniProtKB-KW"/>
</dbReference>
<accession>A0A4U0VQ57</accession>
<evidence type="ECO:0000256" key="12">
    <source>
        <dbReference type="PROSITE-ProRule" id="PRU00552"/>
    </source>
</evidence>
<evidence type="ECO:0000256" key="11">
    <source>
        <dbReference type="ARBA" id="ARBA00047984"/>
    </source>
</evidence>